<dbReference type="Proteomes" id="UP000013520">
    <property type="component" value="Chromosome"/>
</dbReference>
<keyword evidence="8" id="KW-0411">Iron-sulfur</keyword>
<reference evidence="10 11" key="1">
    <citation type="submission" date="2012-01" db="EMBL/GenBank/DDBJ databases">
        <title>Complete sequence of Desulfotomaculum gibsoniae DSM 7213.</title>
        <authorList>
            <consortium name="US DOE Joint Genome Institute"/>
            <person name="Lucas S."/>
            <person name="Han J."/>
            <person name="Lapidus A."/>
            <person name="Cheng J.-F."/>
            <person name="Goodwin L."/>
            <person name="Pitluck S."/>
            <person name="Peters L."/>
            <person name="Ovchinnikova G."/>
            <person name="Teshima H."/>
            <person name="Detter J.C."/>
            <person name="Han C."/>
            <person name="Tapia R."/>
            <person name="Land M."/>
            <person name="Hauser L."/>
            <person name="Kyrpides N."/>
            <person name="Ivanova N."/>
            <person name="Pagani I."/>
            <person name="Parshina S."/>
            <person name="Plugge C."/>
            <person name="Muyzer G."/>
            <person name="Kuever J."/>
            <person name="Ivanova A."/>
            <person name="Nazina T."/>
            <person name="Klenk H.-P."/>
            <person name="Brambilla E."/>
            <person name="Spring S."/>
            <person name="Stams A.F."/>
            <person name="Woyke T."/>
        </authorList>
    </citation>
    <scope>NUCLEOTIDE SEQUENCE [LARGE SCALE GENOMIC DNA]</scope>
    <source>
        <strain evidence="10 11">DSM 7213</strain>
    </source>
</reference>
<dbReference type="GO" id="GO:0043546">
    <property type="term" value="F:molybdopterin cofactor binding"/>
    <property type="evidence" value="ECO:0007669"/>
    <property type="project" value="InterPro"/>
</dbReference>
<gene>
    <name evidence="10" type="ORF">Desgi_1121</name>
</gene>
<evidence type="ECO:0000313" key="10">
    <source>
        <dbReference type="EMBL" id="AGL00646.1"/>
    </source>
</evidence>
<protein>
    <submittedName>
        <fullName evidence="10">Anaerobic dehydrogenase, typically selenocysteine-containing</fullName>
    </submittedName>
</protein>
<accession>R4KLX7</accession>
<dbReference type="KEGG" id="dgi:Desgi_1121"/>
<evidence type="ECO:0000256" key="3">
    <source>
        <dbReference type="ARBA" id="ARBA00022505"/>
    </source>
</evidence>
<dbReference type="GO" id="GO:0051539">
    <property type="term" value="F:4 iron, 4 sulfur cluster binding"/>
    <property type="evidence" value="ECO:0007669"/>
    <property type="project" value="UniProtKB-KW"/>
</dbReference>
<dbReference type="EMBL" id="CP003273">
    <property type="protein sequence ID" value="AGL00646.1"/>
    <property type="molecule type" value="Genomic_DNA"/>
</dbReference>
<dbReference type="InterPro" id="IPR006963">
    <property type="entry name" value="Mopterin_OxRdtase_4Fe-4S_dom"/>
</dbReference>
<evidence type="ECO:0000256" key="5">
    <source>
        <dbReference type="ARBA" id="ARBA00022729"/>
    </source>
</evidence>
<dbReference type="Gene3D" id="3.40.228.10">
    <property type="entry name" value="Dimethylsulfoxide Reductase, domain 2"/>
    <property type="match status" value="1"/>
</dbReference>
<evidence type="ECO:0000313" key="11">
    <source>
        <dbReference type="Proteomes" id="UP000013520"/>
    </source>
</evidence>
<keyword evidence="2" id="KW-0004">4Fe-4S</keyword>
<keyword evidence="11" id="KW-1185">Reference proteome</keyword>
<name>R4KLX7_9FIRM</name>
<dbReference type="SMART" id="SM00926">
    <property type="entry name" value="Molybdop_Fe4S4"/>
    <property type="match status" value="1"/>
</dbReference>
<dbReference type="GO" id="GO:0016491">
    <property type="term" value="F:oxidoreductase activity"/>
    <property type="evidence" value="ECO:0007669"/>
    <property type="project" value="UniProtKB-KW"/>
</dbReference>
<keyword evidence="7" id="KW-0408">Iron</keyword>
<dbReference type="PANTHER" id="PTHR43742">
    <property type="entry name" value="TRIMETHYLAMINE-N-OXIDE REDUCTASE"/>
    <property type="match status" value="1"/>
</dbReference>
<dbReference type="InterPro" id="IPR006656">
    <property type="entry name" value="Mopterin_OxRdtase"/>
</dbReference>
<evidence type="ECO:0000256" key="2">
    <source>
        <dbReference type="ARBA" id="ARBA00022485"/>
    </source>
</evidence>
<evidence type="ECO:0000256" key="8">
    <source>
        <dbReference type="ARBA" id="ARBA00023014"/>
    </source>
</evidence>
<dbReference type="Gene3D" id="3.40.50.740">
    <property type="match status" value="2"/>
</dbReference>
<dbReference type="AlphaFoldDB" id="R4KLX7"/>
<evidence type="ECO:0000259" key="9">
    <source>
        <dbReference type="PROSITE" id="PS51669"/>
    </source>
</evidence>
<sequence>MAKVATHTKSGDKWVRSACKMCLHGCGIKVRVKDGVILKIEGDPDNANNMGKLCPKGQSGIMRHYDPNRIKTPVRRTNPQKGPGVDPKWEPISWNEALDIVGKRLKKIRSEDPRKLLVAINDFQRIHLWGWGAAFGTGHYFNTVGQFCGAAYHPFCGFFDGSFACANDYKYCNYWIQIGGGDGFGAHLHLSGSIKRMADARVNRGLKLIGVDPRMASYCAKADEWVPIIPGTDRAFILGMVYVILYELDRYDAEFIKKYTNGPYLIKPDGRYFRDKETQKPMVWDSVDNRAKVYDDPTIKDFTLEGYFKIDGIKVRPGFQVIKDTLKDHTPERMSKICDVSPGTMRRIAREFVEEARIGSTIMIEGKEYPYRPAAINFYRGAIGHYDGTLDHAAIKLMNSLVGNIDVPGGHLGVGLDHRLLIVEPGEDGMLKPQPHILHPGVPFAYPPQTLQMIEYFPMGLDPGHLVCHNILHPEEWGFDFKPEAALIFHSNPLKNINGYPKVLEVFKQLEFIVAIDILANESTEWADIILPDHDYLESTMLTLCEPPEVTGHTLRKPVVEPLYDSRDGHDILTDISERCGCLNELNGLLNFTMFIKPEYALKPGRKYSHLECIDRMAKSIYGEHMGLKWFQENNNAVRPQKPEECYLPWKGNRISFYHEYFLQVAEELQEQFRAVGREWDTSSYLAVPVWREEHPLHKIPGEYDLYAINFKAEAMLNHCENTTIPWIKELVSNIPIHKGVLINTKTAQAKGIKTGDRISIESPFGKVEGLARVIEEIHPRVIGISNAITRWTIHPVERKMNVNFNHLLPGNLEFTDLASGHQETATKVRISKI</sequence>
<evidence type="ECO:0000256" key="6">
    <source>
        <dbReference type="ARBA" id="ARBA00023002"/>
    </source>
</evidence>
<dbReference type="OrthoDB" id="9803192at2"/>
<dbReference type="Pfam" id="PF00384">
    <property type="entry name" value="Molybdopterin"/>
    <property type="match status" value="1"/>
</dbReference>
<dbReference type="STRING" id="767817.Desgi_1121"/>
<feature type="domain" description="4Fe-4S Mo/W bis-MGD-type" evidence="9">
    <location>
        <begin position="12"/>
        <end position="68"/>
    </location>
</feature>
<organism evidence="10 11">
    <name type="scientific">Desulfoscipio gibsoniae DSM 7213</name>
    <dbReference type="NCBI Taxonomy" id="767817"/>
    <lineage>
        <taxon>Bacteria</taxon>
        <taxon>Bacillati</taxon>
        <taxon>Bacillota</taxon>
        <taxon>Clostridia</taxon>
        <taxon>Eubacteriales</taxon>
        <taxon>Desulfallaceae</taxon>
        <taxon>Desulfoscipio</taxon>
    </lineage>
</organism>
<evidence type="ECO:0000256" key="4">
    <source>
        <dbReference type="ARBA" id="ARBA00022723"/>
    </source>
</evidence>
<keyword evidence="3" id="KW-0500">Molybdenum</keyword>
<evidence type="ECO:0000256" key="1">
    <source>
        <dbReference type="ARBA" id="ARBA00010312"/>
    </source>
</evidence>
<dbReference type="PROSITE" id="PS51669">
    <property type="entry name" value="4FE4S_MOW_BIS_MGD"/>
    <property type="match status" value="1"/>
</dbReference>
<dbReference type="InterPro" id="IPR009010">
    <property type="entry name" value="Asp_de-COase-like_dom_sf"/>
</dbReference>
<dbReference type="eggNOG" id="COG0243">
    <property type="taxonomic scope" value="Bacteria"/>
</dbReference>
<dbReference type="Gene3D" id="2.20.25.90">
    <property type="entry name" value="ADC-like domains"/>
    <property type="match status" value="1"/>
</dbReference>
<proteinExistence type="inferred from homology"/>
<dbReference type="InterPro" id="IPR006657">
    <property type="entry name" value="MoPterin_dinucl-bd_dom"/>
</dbReference>
<dbReference type="RefSeq" id="WP_006523661.1">
    <property type="nucleotide sequence ID" value="NC_021184.1"/>
</dbReference>
<keyword evidence="6" id="KW-0560">Oxidoreductase</keyword>
<dbReference type="HOGENOM" id="CLU_000422_13_3_9"/>
<keyword evidence="4" id="KW-0479">Metal-binding</keyword>
<dbReference type="PANTHER" id="PTHR43742:SF9">
    <property type="entry name" value="TETRATHIONATE REDUCTASE SUBUNIT A"/>
    <property type="match status" value="1"/>
</dbReference>
<dbReference type="GO" id="GO:0046872">
    <property type="term" value="F:metal ion binding"/>
    <property type="evidence" value="ECO:0007669"/>
    <property type="project" value="UniProtKB-KW"/>
</dbReference>
<dbReference type="SUPFAM" id="SSF50692">
    <property type="entry name" value="ADC-like"/>
    <property type="match status" value="1"/>
</dbReference>
<dbReference type="Pfam" id="PF01568">
    <property type="entry name" value="Molydop_binding"/>
    <property type="match status" value="1"/>
</dbReference>
<comment type="similarity">
    <text evidence="1">Belongs to the prokaryotic molybdopterin-containing oxidoreductase family.</text>
</comment>
<dbReference type="Pfam" id="PF04879">
    <property type="entry name" value="Molybdop_Fe4S4"/>
    <property type="match status" value="1"/>
</dbReference>
<dbReference type="InterPro" id="IPR050612">
    <property type="entry name" value="Prok_Mopterin_Oxidored"/>
</dbReference>
<evidence type="ECO:0000256" key="7">
    <source>
        <dbReference type="ARBA" id="ARBA00023004"/>
    </source>
</evidence>
<dbReference type="SUPFAM" id="SSF53706">
    <property type="entry name" value="Formate dehydrogenase/DMSO reductase, domains 1-3"/>
    <property type="match status" value="1"/>
</dbReference>
<dbReference type="Gene3D" id="2.40.40.20">
    <property type="match status" value="1"/>
</dbReference>
<keyword evidence="5" id="KW-0732">Signal</keyword>